<dbReference type="EMBL" id="JAWDJX010000006">
    <property type="protein sequence ID" value="KAK3056125.1"/>
    <property type="molecule type" value="Genomic_DNA"/>
</dbReference>
<keyword evidence="2" id="KW-1185">Reference proteome</keyword>
<dbReference type="PANTHER" id="PTHR15396:SF1">
    <property type="entry name" value="RIBONUCLEASE P PROTEIN SUBUNIT P40"/>
    <property type="match status" value="1"/>
</dbReference>
<dbReference type="GO" id="GO:0000171">
    <property type="term" value="F:ribonuclease MRP activity"/>
    <property type="evidence" value="ECO:0007669"/>
    <property type="project" value="TreeGrafter"/>
</dbReference>
<gene>
    <name evidence="1" type="ORF">LTR09_002631</name>
</gene>
<dbReference type="PANTHER" id="PTHR15396">
    <property type="entry name" value="RIBONUCLEASE P PROTEIN SUBUNIT P40"/>
    <property type="match status" value="1"/>
</dbReference>
<dbReference type="GO" id="GO:0030681">
    <property type="term" value="C:multimeric ribonuclease P complex"/>
    <property type="evidence" value="ECO:0007669"/>
    <property type="project" value="TreeGrafter"/>
</dbReference>
<dbReference type="GO" id="GO:0000447">
    <property type="term" value="P:endonucleolytic cleavage in ITS1 to separate SSU-rRNA from 5.8S rRNA and LSU-rRNA from tricistronic rRNA transcript (SSU-rRNA, 5.8S rRNA, LSU-rRNA)"/>
    <property type="evidence" value="ECO:0007669"/>
    <property type="project" value="TreeGrafter"/>
</dbReference>
<name>A0AAJ0GES0_9PEZI</name>
<dbReference type="GO" id="GO:0000172">
    <property type="term" value="C:ribonuclease MRP complex"/>
    <property type="evidence" value="ECO:0007669"/>
    <property type="project" value="TreeGrafter"/>
</dbReference>
<protein>
    <submittedName>
        <fullName evidence="1">Uncharacterized protein</fullName>
    </submittedName>
</protein>
<dbReference type="InterPro" id="IPR013893">
    <property type="entry name" value="RNase_P_Rpp40"/>
</dbReference>
<comment type="caution">
    <text evidence="1">The sequence shown here is derived from an EMBL/GenBank/DDBJ whole genome shotgun (WGS) entry which is preliminary data.</text>
</comment>
<dbReference type="AlphaFoldDB" id="A0AAJ0GES0"/>
<proteinExistence type="predicted"/>
<organism evidence="1 2">
    <name type="scientific">Extremus antarcticus</name>
    <dbReference type="NCBI Taxonomy" id="702011"/>
    <lineage>
        <taxon>Eukaryota</taxon>
        <taxon>Fungi</taxon>
        <taxon>Dikarya</taxon>
        <taxon>Ascomycota</taxon>
        <taxon>Pezizomycotina</taxon>
        <taxon>Dothideomycetes</taxon>
        <taxon>Dothideomycetidae</taxon>
        <taxon>Mycosphaerellales</taxon>
        <taxon>Extremaceae</taxon>
        <taxon>Extremus</taxon>
    </lineage>
</organism>
<reference evidence="1" key="1">
    <citation type="submission" date="2023-04" db="EMBL/GenBank/DDBJ databases">
        <title>Black Yeasts Isolated from many extreme environments.</title>
        <authorList>
            <person name="Coleine C."/>
            <person name="Stajich J.E."/>
            <person name="Selbmann L."/>
        </authorList>
    </citation>
    <scope>NUCLEOTIDE SEQUENCE</scope>
    <source>
        <strain evidence="1">CCFEE 5312</strain>
    </source>
</reference>
<accession>A0AAJ0GES0</accession>
<dbReference type="GO" id="GO:0004526">
    <property type="term" value="F:ribonuclease P activity"/>
    <property type="evidence" value="ECO:0007669"/>
    <property type="project" value="TreeGrafter"/>
</dbReference>
<dbReference type="GO" id="GO:0001682">
    <property type="term" value="P:tRNA 5'-leader removal"/>
    <property type="evidence" value="ECO:0007669"/>
    <property type="project" value="InterPro"/>
</dbReference>
<dbReference type="Proteomes" id="UP001271007">
    <property type="component" value="Unassembled WGS sequence"/>
</dbReference>
<evidence type="ECO:0000313" key="2">
    <source>
        <dbReference type="Proteomes" id="UP001271007"/>
    </source>
</evidence>
<sequence length="284" mass="32402">MRQALQDASSKLMYARVHMKLSELVSGEFFNQYIKTGNILMLSEGRAGTDHMFSLVDGILRIEVDKATFERMGLEGKPIPTAGRKHVKIRYAIELNLRLPSMVRGKKGFERILWAFKNVLDRSVTWLFYDLRSPTNISGPISTQQPLMKTIEVETQALSQVTVPQLPQISEQEDYDVAIELLEWVTLAAADSPRIRTQDTADSYLSRYQVPNIAGDAVEDVSTQDLARVRWHGFMPYQRVQDIYLAALRSSGDTWFAMNVYAFDGHAYTILENSHHTSTWEYMA</sequence>
<evidence type="ECO:0000313" key="1">
    <source>
        <dbReference type="EMBL" id="KAK3056125.1"/>
    </source>
</evidence>
<dbReference type="Pfam" id="PF08584">
    <property type="entry name" value="Ribonuc_P_40"/>
    <property type="match status" value="1"/>
</dbReference>